<proteinExistence type="predicted"/>
<dbReference type="EMBL" id="LWDX02034850">
    <property type="protein sequence ID" value="OEL26347.1"/>
    <property type="molecule type" value="Genomic_DNA"/>
</dbReference>
<reference evidence="2 3" key="1">
    <citation type="submission" date="2016-09" db="EMBL/GenBank/DDBJ databases">
        <title>The draft genome of Dichanthelium oligosanthes: A C3 panicoid grass species.</title>
        <authorList>
            <person name="Studer A.J."/>
            <person name="Schnable J.C."/>
            <person name="Brutnell T.P."/>
        </authorList>
    </citation>
    <scope>NUCLEOTIDE SEQUENCE [LARGE SCALE GENOMIC DNA]</scope>
    <source>
        <strain evidence="3">cv. Kellogg 1175</strain>
        <tissue evidence="2">Leaf</tissue>
    </source>
</reference>
<feature type="domain" description="DUF7595" evidence="1">
    <location>
        <begin position="120"/>
        <end position="297"/>
    </location>
</feature>
<dbReference type="PANTHER" id="PTHR35828:SF23">
    <property type="entry name" value="F-BOX DOMAIN-CONTAINING PROTEIN"/>
    <property type="match status" value="1"/>
</dbReference>
<protein>
    <recommendedName>
        <fullName evidence="1">DUF7595 domain-containing protein</fullName>
    </recommendedName>
</protein>
<dbReference type="Pfam" id="PF24523">
    <property type="entry name" value="DUF7595"/>
    <property type="match status" value="1"/>
</dbReference>
<accession>A0A1E5VMQ0</accession>
<dbReference type="InterPro" id="IPR036047">
    <property type="entry name" value="F-box-like_dom_sf"/>
</dbReference>
<dbReference type="SUPFAM" id="SSF81383">
    <property type="entry name" value="F-box domain"/>
    <property type="match status" value="1"/>
</dbReference>
<gene>
    <name evidence="2" type="ORF">BAE44_0012630</name>
</gene>
<comment type="caution">
    <text evidence="2">The sequence shown here is derived from an EMBL/GenBank/DDBJ whole genome shotgun (WGS) entry which is preliminary data.</text>
</comment>
<dbReference type="PANTHER" id="PTHR35828">
    <property type="entry name" value="OS08G0203800 PROTEIN-RELATED"/>
    <property type="match status" value="1"/>
</dbReference>
<dbReference type="Proteomes" id="UP000095767">
    <property type="component" value="Unassembled WGS sequence"/>
</dbReference>
<dbReference type="InterPro" id="IPR056016">
    <property type="entry name" value="DUF7595"/>
</dbReference>
<dbReference type="AlphaFoldDB" id="A0A1E5VMQ0"/>
<evidence type="ECO:0000259" key="1">
    <source>
        <dbReference type="Pfam" id="PF24523"/>
    </source>
</evidence>
<evidence type="ECO:0000313" key="3">
    <source>
        <dbReference type="Proteomes" id="UP000095767"/>
    </source>
</evidence>
<sequence length="307" mass="33655">MAGAAAIPRPLKRSRRCKHASFPLDLLPEVAARSDPATLVRCAATSKEIRRHIADPAFHGRLRLRHADRFVPSLLRGGLADTCDMSLRLVDRTTGDVTRLLSTAACSPPDADGWPVSNCQTVAARDGLILFGRVGSGLEDKLCVCCPATGRRQVLPPGPRFRGQYALLVGDRGGDGVVGRPFQVLKACFVKPQGGWRSLHIHTFSSEQGAWSPRIVRSSSPLIMHGDEMLQGPGIVAGDTVHWLYHMNRTHYVLKLHLKAPRVTFTELPKSFHRACSSLRDRWWGGHILLATSSSGRSQSHSWPTMA</sequence>
<name>A0A1E5VMQ0_9POAL</name>
<evidence type="ECO:0000313" key="2">
    <source>
        <dbReference type="EMBL" id="OEL26347.1"/>
    </source>
</evidence>
<keyword evidence="3" id="KW-1185">Reference proteome</keyword>
<dbReference type="OrthoDB" id="695200at2759"/>
<organism evidence="2 3">
    <name type="scientific">Dichanthelium oligosanthes</name>
    <dbReference type="NCBI Taxonomy" id="888268"/>
    <lineage>
        <taxon>Eukaryota</taxon>
        <taxon>Viridiplantae</taxon>
        <taxon>Streptophyta</taxon>
        <taxon>Embryophyta</taxon>
        <taxon>Tracheophyta</taxon>
        <taxon>Spermatophyta</taxon>
        <taxon>Magnoliopsida</taxon>
        <taxon>Liliopsida</taxon>
        <taxon>Poales</taxon>
        <taxon>Poaceae</taxon>
        <taxon>PACMAD clade</taxon>
        <taxon>Panicoideae</taxon>
        <taxon>Panicodae</taxon>
        <taxon>Paniceae</taxon>
        <taxon>Dichantheliinae</taxon>
        <taxon>Dichanthelium</taxon>
    </lineage>
</organism>